<dbReference type="InterPro" id="IPR037914">
    <property type="entry name" value="SpoVT-AbrB_sf"/>
</dbReference>
<dbReference type="KEGG" id="pbf:CFX0092_A1754"/>
<dbReference type="AlphaFoldDB" id="A0A160T252"/>
<accession>A0A160T252</accession>
<evidence type="ECO:0000313" key="4">
    <source>
        <dbReference type="Proteomes" id="UP000215027"/>
    </source>
</evidence>
<feature type="compositionally biased region" description="Basic and acidic residues" evidence="1">
    <location>
        <begin position="62"/>
        <end position="80"/>
    </location>
</feature>
<name>A0A160T252_9CHLR</name>
<dbReference type="Pfam" id="PF04014">
    <property type="entry name" value="MazE_antitoxin"/>
    <property type="match status" value="1"/>
</dbReference>
<protein>
    <recommendedName>
        <fullName evidence="2">SpoVT-AbrB domain-containing protein</fullName>
    </recommendedName>
</protein>
<organism evidence="3 4">
    <name type="scientific">Candidatus Promineifilum breve</name>
    <dbReference type="NCBI Taxonomy" id="1806508"/>
    <lineage>
        <taxon>Bacteria</taxon>
        <taxon>Bacillati</taxon>
        <taxon>Chloroflexota</taxon>
        <taxon>Ardenticatenia</taxon>
        <taxon>Candidatus Promineifilales</taxon>
        <taxon>Candidatus Promineifilaceae</taxon>
        <taxon>Candidatus Promineifilum</taxon>
    </lineage>
</organism>
<keyword evidence="4" id="KW-1185">Reference proteome</keyword>
<feature type="region of interest" description="Disordered" evidence="1">
    <location>
        <begin position="61"/>
        <end position="80"/>
    </location>
</feature>
<dbReference type="NCBIfam" id="TIGR01439">
    <property type="entry name" value="lp_hng_hel_AbrB"/>
    <property type="match status" value="1"/>
</dbReference>
<dbReference type="SMART" id="SM00966">
    <property type="entry name" value="SpoVT_AbrB"/>
    <property type="match status" value="1"/>
</dbReference>
<reference evidence="3" key="1">
    <citation type="submission" date="2016-01" db="EMBL/GenBank/DDBJ databases">
        <authorList>
            <person name="Mcilroy J.S."/>
            <person name="Karst M S."/>
            <person name="Albertsen M."/>
        </authorList>
    </citation>
    <scope>NUCLEOTIDE SEQUENCE</scope>
    <source>
        <strain evidence="3">Cfx-K</strain>
    </source>
</reference>
<dbReference type="EMBL" id="LN890655">
    <property type="protein sequence ID" value="CUS03632.2"/>
    <property type="molecule type" value="Genomic_DNA"/>
</dbReference>
<dbReference type="Proteomes" id="UP000215027">
    <property type="component" value="Chromosome I"/>
</dbReference>
<sequence>MMTTITSKNMVTIPVEIRRAFGIKPGRRLEWVPNVERNEITVRVIPDRGELARRLLGSGRRYSPDRDSVADLVAERESDD</sequence>
<dbReference type="GO" id="GO:0003677">
    <property type="term" value="F:DNA binding"/>
    <property type="evidence" value="ECO:0007669"/>
    <property type="project" value="InterPro"/>
</dbReference>
<gene>
    <name evidence="3" type="ORF">CFX0092_A1754</name>
</gene>
<proteinExistence type="predicted"/>
<evidence type="ECO:0000313" key="3">
    <source>
        <dbReference type="EMBL" id="CUS03632.2"/>
    </source>
</evidence>
<evidence type="ECO:0000259" key="2">
    <source>
        <dbReference type="SMART" id="SM00966"/>
    </source>
</evidence>
<evidence type="ECO:0000256" key="1">
    <source>
        <dbReference type="SAM" id="MobiDB-lite"/>
    </source>
</evidence>
<dbReference type="SUPFAM" id="SSF89447">
    <property type="entry name" value="AbrB/MazE/MraZ-like"/>
    <property type="match status" value="1"/>
</dbReference>
<feature type="domain" description="SpoVT-AbrB" evidence="2">
    <location>
        <begin position="3"/>
        <end position="50"/>
    </location>
</feature>
<dbReference type="InterPro" id="IPR007159">
    <property type="entry name" value="SpoVT-AbrB_dom"/>
</dbReference>
<dbReference type="Gene3D" id="2.10.260.10">
    <property type="match status" value="1"/>
</dbReference>